<dbReference type="InterPro" id="IPR029063">
    <property type="entry name" value="SAM-dependent_MTases_sf"/>
</dbReference>
<dbReference type="CDD" id="cd02440">
    <property type="entry name" value="AdoMet_MTases"/>
    <property type="match status" value="1"/>
</dbReference>
<evidence type="ECO:0000256" key="11">
    <source>
        <dbReference type="ARBA" id="ARBA00031350"/>
    </source>
</evidence>
<evidence type="ECO:0000256" key="1">
    <source>
        <dbReference type="ARBA" id="ARBA00004496"/>
    </source>
</evidence>
<evidence type="ECO:0000256" key="10">
    <source>
        <dbReference type="ARBA" id="ARBA00031323"/>
    </source>
</evidence>
<evidence type="ECO:0000256" key="9">
    <source>
        <dbReference type="ARBA" id="ARBA00030757"/>
    </source>
</evidence>
<dbReference type="InterPro" id="IPR026448">
    <property type="entry name" value="Methyltr_grasp"/>
</dbReference>
<comment type="caution">
    <text evidence="12">The sequence shown here is derived from an EMBL/GenBank/DDBJ whole genome shotgun (WGS) entry which is preliminary data.</text>
</comment>
<dbReference type="Pfam" id="PF01135">
    <property type="entry name" value="PCMT"/>
    <property type="match status" value="1"/>
</dbReference>
<keyword evidence="6 12" id="KW-0489">Methyltransferase</keyword>
<sequence>MAMPADPENDAVPLRAAMVNALARNDAPVDPAWLAAVEAVPRHRFVPGFYLPVGRRDEKGLTAWEPVTAELDYGRWLAAAYSDTTLITQFDGEEPDWRAPVVRHGGAPTSSSTLPSLVVRMWSDAEVVEGHTVLEIGTGTGYSTALACERLDSGDVTSIEVDPRRLEAAADALYGCGYTPTLALADGLYGYWPEARFDRVVAACSFRAVPPALLAQTRPGGKVLLTLSGWLYGYARVLLTVAGDGTAEGALLPGTVSFMAARTHTAPAFGNPAHWAAGLPDKPRTARHGPERLVDATEEAFHLRFLAQCAVPAAQMVTVDEVVYLVDVVGGSAATLTPSDGEWHVREGGPVKLWERVESVLDAFDAAGRPGPEAFALRVCDEGQRLWHPSMPGLLLPSAVPN</sequence>
<dbReference type="EMBL" id="JAAGMN010004465">
    <property type="protein sequence ID" value="NEE13095.1"/>
    <property type="molecule type" value="Genomic_DNA"/>
</dbReference>
<dbReference type="GO" id="GO:0005737">
    <property type="term" value="C:cytoplasm"/>
    <property type="evidence" value="ECO:0007669"/>
    <property type="project" value="UniProtKB-SubCell"/>
</dbReference>
<dbReference type="GO" id="GO:0004719">
    <property type="term" value="F:protein-L-isoaspartate (D-aspartate) O-methyltransferase activity"/>
    <property type="evidence" value="ECO:0007669"/>
    <property type="project" value="UniProtKB-EC"/>
</dbReference>
<evidence type="ECO:0000256" key="3">
    <source>
        <dbReference type="ARBA" id="ARBA00011890"/>
    </source>
</evidence>
<dbReference type="Gene3D" id="3.40.50.150">
    <property type="entry name" value="Vaccinia Virus protein VP39"/>
    <property type="match status" value="1"/>
</dbReference>
<dbReference type="PANTHER" id="PTHR11579">
    <property type="entry name" value="PROTEIN-L-ISOASPARTATE O-METHYLTRANSFERASE"/>
    <property type="match status" value="1"/>
</dbReference>
<dbReference type="GO" id="GO:0032259">
    <property type="term" value="P:methylation"/>
    <property type="evidence" value="ECO:0007669"/>
    <property type="project" value="UniProtKB-KW"/>
</dbReference>
<dbReference type="InterPro" id="IPR000682">
    <property type="entry name" value="PCMT"/>
</dbReference>
<keyword evidence="8" id="KW-0949">S-adenosyl-L-methionine</keyword>
<gene>
    <name evidence="12" type="ORF">G3M58_42405</name>
</gene>
<dbReference type="AlphaFoldDB" id="A0A6G3X5N2"/>
<dbReference type="NCBIfam" id="TIGR04188">
    <property type="entry name" value="methyltr_grsp"/>
    <property type="match status" value="1"/>
</dbReference>
<evidence type="ECO:0000256" key="8">
    <source>
        <dbReference type="ARBA" id="ARBA00022691"/>
    </source>
</evidence>
<name>A0A6G3X5N2_9ACTN</name>
<reference evidence="12" key="1">
    <citation type="submission" date="2020-01" db="EMBL/GenBank/DDBJ databases">
        <title>Insect and environment-associated Actinomycetes.</title>
        <authorList>
            <person name="Currrie C."/>
            <person name="Chevrette M."/>
            <person name="Carlson C."/>
            <person name="Stubbendieck R."/>
            <person name="Wendt-Pienkowski E."/>
        </authorList>
    </citation>
    <scope>NUCLEOTIDE SEQUENCE</scope>
    <source>
        <strain evidence="12">SID7499</strain>
    </source>
</reference>
<evidence type="ECO:0000256" key="4">
    <source>
        <dbReference type="ARBA" id="ARBA00013346"/>
    </source>
</evidence>
<evidence type="ECO:0000313" key="12">
    <source>
        <dbReference type="EMBL" id="NEE13095.1"/>
    </source>
</evidence>
<evidence type="ECO:0000256" key="2">
    <source>
        <dbReference type="ARBA" id="ARBA00005369"/>
    </source>
</evidence>
<protein>
    <recommendedName>
        <fullName evidence="4">Protein-L-isoaspartate O-methyltransferase</fullName>
        <ecNumber evidence="3">2.1.1.77</ecNumber>
    </recommendedName>
    <alternativeName>
        <fullName evidence="11">L-isoaspartyl protein carboxyl methyltransferase</fullName>
    </alternativeName>
    <alternativeName>
        <fullName evidence="9">Protein L-isoaspartyl methyltransferase</fullName>
    </alternativeName>
    <alternativeName>
        <fullName evidence="10">Protein-beta-aspartate methyltransferase</fullName>
    </alternativeName>
</protein>
<comment type="subcellular location">
    <subcellularLocation>
        <location evidence="1">Cytoplasm</location>
    </subcellularLocation>
</comment>
<keyword evidence="5" id="KW-0963">Cytoplasm</keyword>
<proteinExistence type="inferred from homology"/>
<evidence type="ECO:0000256" key="6">
    <source>
        <dbReference type="ARBA" id="ARBA00022603"/>
    </source>
</evidence>
<dbReference type="SUPFAM" id="SSF53335">
    <property type="entry name" value="S-adenosyl-L-methionine-dependent methyltransferases"/>
    <property type="match status" value="1"/>
</dbReference>
<dbReference type="PANTHER" id="PTHR11579:SF0">
    <property type="entry name" value="PROTEIN-L-ISOASPARTATE(D-ASPARTATE) O-METHYLTRANSFERASE"/>
    <property type="match status" value="1"/>
</dbReference>
<keyword evidence="7 12" id="KW-0808">Transferase</keyword>
<organism evidence="12">
    <name type="scientific">Streptomyces sp. SID7499</name>
    <dbReference type="NCBI Taxonomy" id="2706086"/>
    <lineage>
        <taxon>Bacteria</taxon>
        <taxon>Bacillati</taxon>
        <taxon>Actinomycetota</taxon>
        <taxon>Actinomycetes</taxon>
        <taxon>Kitasatosporales</taxon>
        <taxon>Streptomycetaceae</taxon>
        <taxon>Streptomyces</taxon>
    </lineage>
</organism>
<evidence type="ECO:0000256" key="5">
    <source>
        <dbReference type="ARBA" id="ARBA00022490"/>
    </source>
</evidence>
<comment type="similarity">
    <text evidence="2">Belongs to the methyltransferase superfamily. L-isoaspartyl/D-aspartyl protein methyltransferase family.</text>
</comment>
<dbReference type="EC" id="2.1.1.77" evidence="3"/>
<accession>A0A6G3X5N2</accession>
<evidence type="ECO:0000256" key="7">
    <source>
        <dbReference type="ARBA" id="ARBA00022679"/>
    </source>
</evidence>